<protein>
    <submittedName>
        <fullName evidence="2">Uncharacterized protein</fullName>
    </submittedName>
</protein>
<accession>A0A7L7L7Q0</accession>
<dbReference type="PROSITE" id="PS51257">
    <property type="entry name" value="PROKAR_LIPOPROTEIN"/>
    <property type="match status" value="1"/>
</dbReference>
<feature type="chain" id="PRO_5029501338" evidence="1">
    <location>
        <begin position="22"/>
        <end position="192"/>
    </location>
</feature>
<reference evidence="2 3" key="2">
    <citation type="submission" date="2020-08" db="EMBL/GenBank/DDBJ databases">
        <title>Adhaeribacter dokdonensis sp. nov., isolated from the rhizosphere of Elymus tsukushiensis, a plant native to the Dokdo Islands, Republic of Korea.</title>
        <authorList>
            <person name="Ghim S.Y."/>
        </authorList>
    </citation>
    <scope>NUCLEOTIDE SEQUENCE [LARGE SCALE GENOMIC DNA]</scope>
    <source>
        <strain evidence="2 3">KUDC8001</strain>
    </source>
</reference>
<dbReference type="Proteomes" id="UP000514509">
    <property type="component" value="Chromosome"/>
</dbReference>
<dbReference type="KEGG" id="add:HUW48_12430"/>
<evidence type="ECO:0000256" key="1">
    <source>
        <dbReference type="SAM" id="SignalP"/>
    </source>
</evidence>
<dbReference type="RefSeq" id="WP_182415975.1">
    <property type="nucleotide sequence ID" value="NZ_CP055153.1"/>
</dbReference>
<gene>
    <name evidence="2" type="ORF">HUW48_12430</name>
</gene>
<name>A0A7L7L7Q0_9BACT</name>
<organism evidence="2 3">
    <name type="scientific">Adhaeribacter radiodurans</name>
    <dbReference type="NCBI Taxonomy" id="2745197"/>
    <lineage>
        <taxon>Bacteria</taxon>
        <taxon>Pseudomonadati</taxon>
        <taxon>Bacteroidota</taxon>
        <taxon>Cytophagia</taxon>
        <taxon>Cytophagales</taxon>
        <taxon>Hymenobacteraceae</taxon>
        <taxon>Adhaeribacter</taxon>
    </lineage>
</organism>
<dbReference type="AlphaFoldDB" id="A0A7L7L7Q0"/>
<keyword evidence="3" id="KW-1185">Reference proteome</keyword>
<feature type="signal peptide" evidence="1">
    <location>
        <begin position="1"/>
        <end position="21"/>
    </location>
</feature>
<evidence type="ECO:0000313" key="2">
    <source>
        <dbReference type="EMBL" id="QMU28793.1"/>
    </source>
</evidence>
<evidence type="ECO:0000313" key="3">
    <source>
        <dbReference type="Proteomes" id="UP000514509"/>
    </source>
</evidence>
<keyword evidence="1" id="KW-0732">Signal</keyword>
<dbReference type="EMBL" id="CP055153">
    <property type="protein sequence ID" value="QMU28793.1"/>
    <property type="molecule type" value="Genomic_DNA"/>
</dbReference>
<sequence length="192" mass="21972">MQRLYLFCLIFFTFFSSCSKPADEIVEPQGYIQGYFNSEFVVFDHLGYAGKETGNTYFFDELGSMDAQGLNQVNLIRRGIIPSLGSRECHIYINGTPLDQMVTPMRYDKKAYPQQSSLVLLDRTHQLDTLFSATDRYNYLGVTCADPLQVIVTNRTNDVLKGTFEGQIRTPTGLIMEIKQGEFCLRIDRKKM</sequence>
<proteinExistence type="predicted"/>
<reference evidence="2 3" key="1">
    <citation type="submission" date="2020-06" db="EMBL/GenBank/DDBJ databases">
        <authorList>
            <person name="Hwang Y.J."/>
        </authorList>
    </citation>
    <scope>NUCLEOTIDE SEQUENCE [LARGE SCALE GENOMIC DNA]</scope>
    <source>
        <strain evidence="2 3">KUDC8001</strain>
    </source>
</reference>